<dbReference type="PANTHER" id="PTHR42643:SF38">
    <property type="entry name" value="IONOTROPIC RECEPTOR 100A"/>
    <property type="match status" value="1"/>
</dbReference>
<reference evidence="12" key="1">
    <citation type="submission" date="2023-01" db="EMBL/GenBank/DDBJ databases">
        <title>Key to firefly adult light organ development and bioluminescence: homeobox transcription factors regulate luciferase expression and transportation to peroxisome.</title>
        <authorList>
            <person name="Fu X."/>
        </authorList>
    </citation>
    <scope>NUCLEOTIDE SEQUENCE [LARGE SCALE GENOMIC DNA]</scope>
</reference>
<name>A0AAN7NW71_9COLE</name>
<feature type="transmembrane region" description="Helical" evidence="9">
    <location>
        <begin position="332"/>
        <end position="351"/>
    </location>
</feature>
<dbReference type="InterPro" id="IPR001320">
    <property type="entry name" value="Iontro_rcpt_C"/>
</dbReference>
<comment type="caution">
    <text evidence="11">The sequence shown here is derived from an EMBL/GenBank/DDBJ whole genome shotgun (WGS) entry which is preliminary data.</text>
</comment>
<keyword evidence="3" id="KW-1003">Cell membrane</keyword>
<dbReference type="EMBL" id="JARPUR010000006">
    <property type="protein sequence ID" value="KAK4873880.1"/>
    <property type="molecule type" value="Genomic_DNA"/>
</dbReference>
<dbReference type="GO" id="GO:0050906">
    <property type="term" value="P:detection of stimulus involved in sensory perception"/>
    <property type="evidence" value="ECO:0007669"/>
    <property type="project" value="UniProtKB-ARBA"/>
</dbReference>
<keyword evidence="12" id="KW-1185">Reference proteome</keyword>
<dbReference type="GO" id="GO:0032259">
    <property type="term" value="P:methylation"/>
    <property type="evidence" value="ECO:0007669"/>
    <property type="project" value="InterPro"/>
</dbReference>
<accession>A0AAN7NW71</accession>
<organism evidence="11 12">
    <name type="scientific">Aquatica leii</name>
    <dbReference type="NCBI Taxonomy" id="1421715"/>
    <lineage>
        <taxon>Eukaryota</taxon>
        <taxon>Metazoa</taxon>
        <taxon>Ecdysozoa</taxon>
        <taxon>Arthropoda</taxon>
        <taxon>Hexapoda</taxon>
        <taxon>Insecta</taxon>
        <taxon>Pterygota</taxon>
        <taxon>Neoptera</taxon>
        <taxon>Endopterygota</taxon>
        <taxon>Coleoptera</taxon>
        <taxon>Polyphaga</taxon>
        <taxon>Elateriformia</taxon>
        <taxon>Elateroidea</taxon>
        <taxon>Lampyridae</taxon>
        <taxon>Luciolinae</taxon>
        <taxon>Aquatica</taxon>
    </lineage>
</organism>
<dbReference type="GO" id="GO:0003676">
    <property type="term" value="F:nucleic acid binding"/>
    <property type="evidence" value="ECO:0007669"/>
    <property type="project" value="InterPro"/>
</dbReference>
<evidence type="ECO:0000259" key="10">
    <source>
        <dbReference type="Pfam" id="PF00060"/>
    </source>
</evidence>
<feature type="domain" description="Ionotropic glutamate receptor C-terminal" evidence="10">
    <location>
        <begin position="300"/>
        <end position="559"/>
    </location>
</feature>
<dbReference type="GO" id="GO:0015276">
    <property type="term" value="F:ligand-gated monoatomic ion channel activity"/>
    <property type="evidence" value="ECO:0007669"/>
    <property type="project" value="InterPro"/>
</dbReference>
<dbReference type="GO" id="GO:0008168">
    <property type="term" value="F:methyltransferase activity"/>
    <property type="evidence" value="ECO:0007669"/>
    <property type="project" value="InterPro"/>
</dbReference>
<feature type="transmembrane region" description="Helical" evidence="9">
    <location>
        <begin position="548"/>
        <end position="568"/>
    </location>
</feature>
<comment type="subcellular location">
    <subcellularLocation>
        <location evidence="1">Cell membrane</location>
        <topology evidence="1">Multi-pass membrane protein</topology>
    </subcellularLocation>
</comment>
<keyword evidence="5 9" id="KW-1133">Transmembrane helix</keyword>
<evidence type="ECO:0000256" key="2">
    <source>
        <dbReference type="ARBA" id="ARBA00008685"/>
    </source>
</evidence>
<dbReference type="Proteomes" id="UP001353858">
    <property type="component" value="Unassembled WGS sequence"/>
</dbReference>
<evidence type="ECO:0000256" key="8">
    <source>
        <dbReference type="ARBA" id="ARBA00023180"/>
    </source>
</evidence>
<dbReference type="Gene3D" id="1.10.287.70">
    <property type="match status" value="1"/>
</dbReference>
<dbReference type="PANTHER" id="PTHR42643">
    <property type="entry name" value="IONOTROPIC RECEPTOR 20A-RELATED"/>
    <property type="match status" value="1"/>
</dbReference>
<dbReference type="AlphaFoldDB" id="A0AAN7NW71"/>
<evidence type="ECO:0000313" key="11">
    <source>
        <dbReference type="EMBL" id="KAK4873880.1"/>
    </source>
</evidence>
<proteinExistence type="inferred from homology"/>
<evidence type="ECO:0000256" key="4">
    <source>
        <dbReference type="ARBA" id="ARBA00022692"/>
    </source>
</evidence>
<keyword evidence="7" id="KW-0675">Receptor</keyword>
<evidence type="ECO:0000256" key="1">
    <source>
        <dbReference type="ARBA" id="ARBA00004651"/>
    </source>
</evidence>
<dbReference type="Pfam" id="PF00060">
    <property type="entry name" value="Lig_chan"/>
    <property type="match status" value="1"/>
</dbReference>
<keyword evidence="8" id="KW-0325">Glycoprotein</keyword>
<evidence type="ECO:0000256" key="6">
    <source>
        <dbReference type="ARBA" id="ARBA00023136"/>
    </source>
</evidence>
<gene>
    <name evidence="11" type="ORF">RN001_013240</name>
</gene>
<dbReference type="GO" id="GO:0005886">
    <property type="term" value="C:plasma membrane"/>
    <property type="evidence" value="ECO:0007669"/>
    <property type="project" value="UniProtKB-SubCell"/>
</dbReference>
<keyword evidence="6 9" id="KW-0472">Membrane</keyword>
<evidence type="ECO:0000256" key="5">
    <source>
        <dbReference type="ARBA" id="ARBA00022989"/>
    </source>
</evidence>
<evidence type="ECO:0000313" key="12">
    <source>
        <dbReference type="Proteomes" id="UP001353858"/>
    </source>
</evidence>
<comment type="similarity">
    <text evidence="2">Belongs to the glutamate-gated ion channel (TC 1.A.10.1) family.</text>
</comment>
<dbReference type="InterPro" id="IPR002052">
    <property type="entry name" value="DNA_methylase_N6_adenine_CS"/>
</dbReference>
<protein>
    <recommendedName>
        <fullName evidence="10">Ionotropic glutamate receptor C-terminal domain-containing protein</fullName>
    </recommendedName>
</protein>
<evidence type="ECO:0000256" key="3">
    <source>
        <dbReference type="ARBA" id="ARBA00022475"/>
    </source>
</evidence>
<keyword evidence="4 9" id="KW-0812">Transmembrane</keyword>
<sequence length="574" mass="66593">MKIKIELAIIVAFSAVFNTSQMKLNWHLNDRKENVKVSQCLKSISKSFFDPYETVYYIYDTHIIDFERINENMYVIIDINQFRICQECRAATNFIIYVQTSKSLVTTLNSIILSPMWNKLQSPKGKYVVVTPEKSTTTLFKVLWSVYLVKSVLLVYDNQSIPKIYTCNPYAYENQCGNYVKEYSSQQCAENTSLQIKDISKNFNKNYLSILFYDPKLSYSNVFSVLTLMIQDALNVTLRASLNNIENDLTPPKLFISLPFYYGHPSYDLSDHYYFENNVWLVPVPIRISPFKALVSVFTVDIWILIIVIMMFTAIFWWLGKVLLERNEYLKKLYFVFIEMVSATINASVSVMPQTVALKILVVSYIIYIIHIQAIYTSNLIRIFTNPPYEDSIDTLEDLANSDLTIYSSRALKLFYKTNTLFEVELSNKILSKLVIVTNYTNSIEEGSRFRNCAIVIYEQELLSHKTDVLLLMKKIVDNRLTGKRHHQFFIRKGSFFLDVINRIIAIGVESGILDKAGEKIRFQVSKIINVNENMEDSDPVVLTMEHVYVVFVLWIAGMIIAIIVFIFEKCILK</sequence>
<dbReference type="InterPro" id="IPR052192">
    <property type="entry name" value="Insect_Ionotropic_Sensory_Rcpt"/>
</dbReference>
<dbReference type="PROSITE" id="PS00092">
    <property type="entry name" value="N6_MTASE"/>
    <property type="match status" value="1"/>
</dbReference>
<feature type="transmembrane region" description="Helical" evidence="9">
    <location>
        <begin position="293"/>
        <end position="320"/>
    </location>
</feature>
<feature type="transmembrane region" description="Helical" evidence="9">
    <location>
        <begin position="357"/>
        <end position="376"/>
    </location>
</feature>
<evidence type="ECO:0000256" key="7">
    <source>
        <dbReference type="ARBA" id="ARBA00023170"/>
    </source>
</evidence>
<evidence type="ECO:0000256" key="9">
    <source>
        <dbReference type="SAM" id="Phobius"/>
    </source>
</evidence>